<protein>
    <submittedName>
        <fullName evidence="1">Uncharacterized protein</fullName>
    </submittedName>
</protein>
<sequence length="42" mass="4817">QQELKDLRVTKGHKVQLVQQELKAAKDRKVQVALKGHKVQLV</sequence>
<accession>A0A1G4QRP9</accession>
<dbReference type="Proteomes" id="UP000198601">
    <property type="component" value="Unassembled WGS sequence"/>
</dbReference>
<gene>
    <name evidence="1" type="ORF">SAMN04487970_1008141</name>
</gene>
<dbReference type="AlphaFoldDB" id="A0A1G4QRP9"/>
<evidence type="ECO:0000313" key="2">
    <source>
        <dbReference type="Proteomes" id="UP000198601"/>
    </source>
</evidence>
<name>A0A1G4QRP9_9BACL</name>
<dbReference type="EMBL" id="FMTT01000008">
    <property type="protein sequence ID" value="SCW47135.1"/>
    <property type="molecule type" value="Genomic_DNA"/>
</dbReference>
<evidence type="ECO:0000313" key="1">
    <source>
        <dbReference type="EMBL" id="SCW47135.1"/>
    </source>
</evidence>
<organism evidence="1 2">
    <name type="scientific">Paenibacillus tianmuensis</name>
    <dbReference type="NCBI Taxonomy" id="624147"/>
    <lineage>
        <taxon>Bacteria</taxon>
        <taxon>Bacillati</taxon>
        <taxon>Bacillota</taxon>
        <taxon>Bacilli</taxon>
        <taxon>Bacillales</taxon>
        <taxon>Paenibacillaceae</taxon>
        <taxon>Paenibacillus</taxon>
    </lineage>
</organism>
<proteinExistence type="predicted"/>
<feature type="non-terminal residue" evidence="1">
    <location>
        <position position="1"/>
    </location>
</feature>
<keyword evidence="2" id="KW-1185">Reference proteome</keyword>
<reference evidence="2" key="1">
    <citation type="submission" date="2016-10" db="EMBL/GenBank/DDBJ databases">
        <authorList>
            <person name="Varghese N."/>
            <person name="Submissions S."/>
        </authorList>
    </citation>
    <scope>NUCLEOTIDE SEQUENCE [LARGE SCALE GENOMIC DNA]</scope>
    <source>
        <strain evidence="2">CGMCC 1.8946</strain>
    </source>
</reference>